<keyword evidence="1" id="KW-1133">Transmembrane helix</keyword>
<protein>
    <submittedName>
        <fullName evidence="2">Uncharacterized protein</fullName>
    </submittedName>
</protein>
<dbReference type="Proteomes" id="UP000800041">
    <property type="component" value="Unassembled WGS sequence"/>
</dbReference>
<dbReference type="OrthoDB" id="5428040at2759"/>
<sequence>MPFQRPARVYSYHDRETVPCSITDGDIFEAFSPVADSCYLASTLSTRSDTFAEGLDGTSTPELKQAETYANLLQNEKYGDQIQQTKKPRITLKRKLGAWATSVLIVTNIGLLASFIFLFYLWFSNERNGTWQKIMVKGFASRAITLASLIIQYAISMQATICVSMLAALWIEKRYVALAHAAEISIMRFVNSGPSAMLWRSVQQHAFKHNPMAFGTLLLLACTTTLLQFASTVLLSDVQTGRIIGFPKSLAHKSALLRGSLASNFQFYDPIELPAREYQTFAEYTEPGFQNPKVADTGITLTSYLPILDTSERLAVHNFSGQSYVTDTRFACVQPVFQDAVWDSYGINGTVNPSTIFPGLIHDPLSRLNFSCPLPRYEVHVTSGFVSLLCGIRAVQSNRWVVYEQPQEKGVNVGGLVSGLLNHGNIDLDYYFSHDLGGWTAHGWDHLKFGNESDRLIRPGSIWLLFNMTEYADLVPYNAEPGEALKVNSYQSEWNITDDGPWLNIEMPKQDFRFQATLCYDAMGTPAFFSNITASSTSEIQEPQMLIDPDTGRYGTSAVRDQLGASSRNLSREARGILDLDPVSAYIGKGEALKELYHPYATFGSPFSTAEQNGDGDYHTITICLVCFLTEENNYLIETSFIDDTLVMMFQDSLLDTRDPALALRALQTTGYRAAYYLNFARFSYPDEQQVISYETVQIPRKWRGLVATLTVTVVHISIVSGVLLVFVRRAQHTLLENAWQVVAQLISPDTEEILAKATEMSDHDVQRDLKMNGRANIKVRLAQLNEGDGDKMNGIRVVEKRRRYQQSQETITEA</sequence>
<evidence type="ECO:0000313" key="3">
    <source>
        <dbReference type="Proteomes" id="UP000800041"/>
    </source>
</evidence>
<feature type="transmembrane region" description="Helical" evidence="1">
    <location>
        <begin position="703"/>
        <end position="728"/>
    </location>
</feature>
<keyword evidence="1" id="KW-0812">Transmembrane</keyword>
<gene>
    <name evidence="2" type="ORF">K402DRAFT_419359</name>
</gene>
<dbReference type="AlphaFoldDB" id="A0A6G1H665"/>
<dbReference type="EMBL" id="ML977148">
    <property type="protein sequence ID" value="KAF1988510.1"/>
    <property type="molecule type" value="Genomic_DNA"/>
</dbReference>
<keyword evidence="3" id="KW-1185">Reference proteome</keyword>
<feature type="transmembrane region" description="Helical" evidence="1">
    <location>
        <begin position="143"/>
        <end position="171"/>
    </location>
</feature>
<name>A0A6G1H665_9PEZI</name>
<proteinExistence type="predicted"/>
<accession>A0A6G1H665</accession>
<evidence type="ECO:0000313" key="2">
    <source>
        <dbReference type="EMBL" id="KAF1988510.1"/>
    </source>
</evidence>
<reference evidence="2" key="1">
    <citation type="journal article" date="2020" name="Stud. Mycol.">
        <title>101 Dothideomycetes genomes: a test case for predicting lifestyles and emergence of pathogens.</title>
        <authorList>
            <person name="Haridas S."/>
            <person name="Albert R."/>
            <person name="Binder M."/>
            <person name="Bloem J."/>
            <person name="Labutti K."/>
            <person name="Salamov A."/>
            <person name="Andreopoulos B."/>
            <person name="Baker S."/>
            <person name="Barry K."/>
            <person name="Bills G."/>
            <person name="Bluhm B."/>
            <person name="Cannon C."/>
            <person name="Castanera R."/>
            <person name="Culley D."/>
            <person name="Daum C."/>
            <person name="Ezra D."/>
            <person name="Gonzalez J."/>
            <person name="Henrissat B."/>
            <person name="Kuo A."/>
            <person name="Liang C."/>
            <person name="Lipzen A."/>
            <person name="Lutzoni F."/>
            <person name="Magnuson J."/>
            <person name="Mondo S."/>
            <person name="Nolan M."/>
            <person name="Ohm R."/>
            <person name="Pangilinan J."/>
            <person name="Park H.-J."/>
            <person name="Ramirez L."/>
            <person name="Alfaro M."/>
            <person name="Sun H."/>
            <person name="Tritt A."/>
            <person name="Yoshinaga Y."/>
            <person name="Zwiers L.-H."/>
            <person name="Turgeon B."/>
            <person name="Goodwin S."/>
            <person name="Spatafora J."/>
            <person name="Crous P."/>
            <person name="Grigoriev I."/>
        </authorList>
    </citation>
    <scope>NUCLEOTIDE SEQUENCE</scope>
    <source>
        <strain evidence="2">CBS 113979</strain>
    </source>
</reference>
<organism evidence="2 3">
    <name type="scientific">Aulographum hederae CBS 113979</name>
    <dbReference type="NCBI Taxonomy" id="1176131"/>
    <lineage>
        <taxon>Eukaryota</taxon>
        <taxon>Fungi</taxon>
        <taxon>Dikarya</taxon>
        <taxon>Ascomycota</taxon>
        <taxon>Pezizomycotina</taxon>
        <taxon>Dothideomycetes</taxon>
        <taxon>Pleosporomycetidae</taxon>
        <taxon>Aulographales</taxon>
        <taxon>Aulographaceae</taxon>
    </lineage>
</organism>
<keyword evidence="1" id="KW-0472">Membrane</keyword>
<evidence type="ECO:0000256" key="1">
    <source>
        <dbReference type="SAM" id="Phobius"/>
    </source>
</evidence>
<feature type="transmembrane region" description="Helical" evidence="1">
    <location>
        <begin position="96"/>
        <end position="123"/>
    </location>
</feature>
<feature type="transmembrane region" description="Helical" evidence="1">
    <location>
        <begin position="213"/>
        <end position="235"/>
    </location>
</feature>